<dbReference type="InterPro" id="IPR008780">
    <property type="entry name" value="Plasmodium_Vir"/>
</dbReference>
<accession>A0A0J9SGQ6</accession>
<organism evidence="1 2">
    <name type="scientific">Plasmodium vivax India VII</name>
    <dbReference type="NCBI Taxonomy" id="1077284"/>
    <lineage>
        <taxon>Eukaryota</taxon>
        <taxon>Sar</taxon>
        <taxon>Alveolata</taxon>
        <taxon>Apicomplexa</taxon>
        <taxon>Aconoidasida</taxon>
        <taxon>Haemosporida</taxon>
        <taxon>Plasmodiidae</taxon>
        <taxon>Plasmodium</taxon>
        <taxon>Plasmodium (Plasmodium)</taxon>
    </lineage>
</organism>
<dbReference type="OrthoDB" id="10304301at2759"/>
<name>A0A0J9SGQ6_PLAVI</name>
<reference evidence="1 2" key="1">
    <citation type="submission" date="2011-08" db="EMBL/GenBank/DDBJ databases">
        <title>The Genome Sequence of Plasmodium vivax India VII.</title>
        <authorList>
            <consortium name="The Broad Institute Genome Sequencing Platform"/>
            <consortium name="The Broad Institute Genome Sequencing Center for Infectious Disease"/>
            <person name="Neafsey D."/>
            <person name="Carlton J."/>
            <person name="Barnwell J."/>
            <person name="Collins W."/>
            <person name="Escalante A."/>
            <person name="Mullikin J."/>
            <person name="Saul A."/>
            <person name="Guigo R."/>
            <person name="Camara F."/>
            <person name="Young S.K."/>
            <person name="Zeng Q."/>
            <person name="Gargeya S."/>
            <person name="Fitzgerald M."/>
            <person name="Haas B."/>
            <person name="Abouelleil A."/>
            <person name="Alvarado L."/>
            <person name="Arachchi H.M."/>
            <person name="Berlin A."/>
            <person name="Brown A."/>
            <person name="Chapman S.B."/>
            <person name="Chen Z."/>
            <person name="Dunbar C."/>
            <person name="Freedman E."/>
            <person name="Gearin G."/>
            <person name="Gellesch M."/>
            <person name="Goldberg J."/>
            <person name="Griggs A."/>
            <person name="Gujja S."/>
            <person name="Heiman D."/>
            <person name="Howarth C."/>
            <person name="Larson L."/>
            <person name="Lui A."/>
            <person name="MacDonald P.J.P."/>
            <person name="Montmayeur A."/>
            <person name="Murphy C."/>
            <person name="Neiman D."/>
            <person name="Pearson M."/>
            <person name="Priest M."/>
            <person name="Roberts A."/>
            <person name="Saif S."/>
            <person name="Shea T."/>
            <person name="Shenoy N."/>
            <person name="Sisk P."/>
            <person name="Stolte C."/>
            <person name="Sykes S."/>
            <person name="Wortman J."/>
            <person name="Nusbaum C."/>
            <person name="Birren B."/>
        </authorList>
    </citation>
    <scope>NUCLEOTIDE SEQUENCE [LARGE SCALE GENOMIC DNA]</scope>
    <source>
        <strain evidence="1 2">India VII</strain>
    </source>
</reference>
<gene>
    <name evidence="1" type="ORF">PVIIG_03439</name>
</gene>
<evidence type="ECO:0000313" key="2">
    <source>
        <dbReference type="Proteomes" id="UP000053562"/>
    </source>
</evidence>
<protein>
    <recommendedName>
        <fullName evidence="3">Variable surface protein</fullName>
    </recommendedName>
</protein>
<evidence type="ECO:0000313" key="1">
    <source>
        <dbReference type="EMBL" id="KMZ82185.1"/>
    </source>
</evidence>
<proteinExistence type="predicted"/>
<dbReference type="Pfam" id="PF05795">
    <property type="entry name" value="Plasmodium_Vir"/>
    <property type="match status" value="1"/>
</dbReference>
<dbReference type="EMBL" id="KQ234203">
    <property type="protein sequence ID" value="KMZ82185.1"/>
    <property type="molecule type" value="Genomic_DNA"/>
</dbReference>
<evidence type="ECO:0008006" key="3">
    <source>
        <dbReference type="Google" id="ProtNLM"/>
    </source>
</evidence>
<dbReference type="AlphaFoldDB" id="A0A0J9SGQ6"/>
<dbReference type="Proteomes" id="UP000053562">
    <property type="component" value="Unassembled WGS sequence"/>
</dbReference>
<sequence>MPDEDPDLNVLPTNKFYQTLDDANGIDVYYKDCPTVKSVYNDHSDHHKFCATVVKSLKTLYNIPNYNIHKHLLCDYWNYWLYDRAIDKFKITNANISYSYIITYIFYDLDIVNKSIPSHQKCSYTNYNVSVEKFLQEKKFFDDNQKYENIKTIINSDNYTKYNKFFTYITENGDLYSKIKKECHCNKEEKIFV</sequence>